<feature type="region of interest" description="Disordered" evidence="2">
    <location>
        <begin position="188"/>
        <end position="283"/>
    </location>
</feature>
<feature type="compositionally biased region" description="Polar residues" evidence="2">
    <location>
        <begin position="253"/>
        <end position="283"/>
    </location>
</feature>
<organism evidence="3">
    <name type="scientific">uncultured Caudovirales phage</name>
    <dbReference type="NCBI Taxonomy" id="2100421"/>
    <lineage>
        <taxon>Viruses</taxon>
        <taxon>Duplodnaviria</taxon>
        <taxon>Heunggongvirae</taxon>
        <taxon>Uroviricota</taxon>
        <taxon>Caudoviricetes</taxon>
        <taxon>Peduoviridae</taxon>
        <taxon>Maltschvirus</taxon>
        <taxon>Maltschvirus maltsch</taxon>
    </lineage>
</organism>
<feature type="compositionally biased region" description="Basic and acidic residues" evidence="2">
    <location>
        <begin position="213"/>
        <end position="224"/>
    </location>
</feature>
<evidence type="ECO:0008006" key="4">
    <source>
        <dbReference type="Google" id="ProtNLM"/>
    </source>
</evidence>
<accession>A0A6J5M359</accession>
<reference evidence="3" key="1">
    <citation type="submission" date="2020-04" db="EMBL/GenBank/DDBJ databases">
        <authorList>
            <person name="Chiriac C."/>
            <person name="Salcher M."/>
            <person name="Ghai R."/>
            <person name="Kavagutti S V."/>
        </authorList>
    </citation>
    <scope>NUCLEOTIDE SEQUENCE</scope>
</reference>
<evidence type="ECO:0000313" key="3">
    <source>
        <dbReference type="EMBL" id="CAB4141194.1"/>
    </source>
</evidence>
<evidence type="ECO:0000256" key="1">
    <source>
        <dbReference type="SAM" id="Coils"/>
    </source>
</evidence>
<name>A0A6J5M359_9CAUD</name>
<keyword evidence="1" id="KW-0175">Coiled coil</keyword>
<sequence length="743" mass="84479">MNTSSISSKEILAKLMATENILVEHSNVPTAYFDLINRKLVLPIWKDISDDVYTLLISHEVGHALYTPTEDWTSAVKAENNGQLKTIINIIEDVRIEKLIQAKFPGTVKSFKSGYSELEKSNLFGTQGKDVSSYGLLDRINIHFKVGHFGYAKVPFSADESIWLKKISLCNTFSDVVRVAKELKEFVENTSQEENNSTSGDSKSSSNIDDSSMESKDTSGKQESFDESSDSQSDGSEENSSKEFTESDGSFDGSITTETNTQSDSKSLSTGSPTNKDLTSETQESFDSAIKKFVDSQAGETVYANLPKLDLDNFIVSYSKVHEEISSYYSKYYPSLYEGSDTDPETYKLSNKGVVNQLANIFEMKKKAKLDVRALTSRTGKLDTNKIYSYRYNEDIFKKHTVVPEGKSHGLVMFLDMSGSMFQNMYGTYEQLLNLVLFCRRVNIPFDVYGFTNNYYSRSKYLKEVKFKVGELSFYPEFCLRHYFSNKMTGAEFNQAIRNILCLMNSYKNIYGRGLSSVGVPNGESLNETPIVPTLITATEIVNQFRKKYSLDIVNVILLSDGDDTHGTQVINSEGGYKDITKQVSRYRYAHNAKNRYFIRDPKTFKQWEITDSTKTCLDILKNVSGVKVIGFHIVQKREIEYKLRNLELNAKDIDSKLSCFKENKYCEVNNVGGYDAYYFIPSDKNLRIESSEFEPTIDTTVDWDDQKQAKRTIKAVTKNFNTFMKQKVTNRILLNRFIEHIA</sequence>
<gene>
    <name evidence="3" type="ORF">UFOVP410_33</name>
</gene>
<feature type="compositionally biased region" description="Low complexity" evidence="2">
    <location>
        <begin position="195"/>
        <end position="210"/>
    </location>
</feature>
<dbReference type="EMBL" id="LR796388">
    <property type="protein sequence ID" value="CAB4141194.1"/>
    <property type="molecule type" value="Genomic_DNA"/>
</dbReference>
<feature type="coiled-coil region" evidence="1">
    <location>
        <begin position="637"/>
        <end position="664"/>
    </location>
</feature>
<protein>
    <recommendedName>
        <fullName evidence="4">Peptidase</fullName>
    </recommendedName>
</protein>
<proteinExistence type="predicted"/>
<evidence type="ECO:0000256" key="2">
    <source>
        <dbReference type="SAM" id="MobiDB-lite"/>
    </source>
</evidence>